<dbReference type="FunFam" id="3.20.20.100:FF:000002">
    <property type="entry name" value="2,5-diketo-D-gluconic acid reductase A"/>
    <property type="match status" value="1"/>
</dbReference>
<dbReference type="AlphaFoldDB" id="A0A3E5CYJ0"/>
<feature type="domain" description="NADP-dependent oxidoreductase" evidence="5">
    <location>
        <begin position="22"/>
        <end position="279"/>
    </location>
</feature>
<evidence type="ECO:0000256" key="1">
    <source>
        <dbReference type="ARBA" id="ARBA00007905"/>
    </source>
</evidence>
<dbReference type="Pfam" id="PF00248">
    <property type="entry name" value="Aldo_ket_red"/>
    <property type="match status" value="1"/>
</dbReference>
<dbReference type="InterPro" id="IPR023210">
    <property type="entry name" value="NADP_OxRdtase_dom"/>
</dbReference>
<dbReference type="PIRSF" id="PIRSF000097">
    <property type="entry name" value="AKR"/>
    <property type="match status" value="1"/>
</dbReference>
<dbReference type="PANTHER" id="PTHR43827:SF3">
    <property type="entry name" value="NADP-DEPENDENT OXIDOREDUCTASE DOMAIN-CONTAINING PROTEIN"/>
    <property type="match status" value="1"/>
</dbReference>
<dbReference type="RefSeq" id="WP_005809363.1">
    <property type="nucleotide sequence ID" value="NZ_CP119603.1"/>
</dbReference>
<dbReference type="EMBL" id="VWCJ01000033">
    <property type="protein sequence ID" value="KAA4990359.1"/>
    <property type="molecule type" value="Genomic_DNA"/>
</dbReference>
<evidence type="ECO:0000256" key="3">
    <source>
        <dbReference type="ARBA" id="ARBA00023002"/>
    </source>
</evidence>
<organism evidence="6 7">
    <name type="scientific">Bacteroides fragilis</name>
    <dbReference type="NCBI Taxonomy" id="817"/>
    <lineage>
        <taxon>Bacteria</taxon>
        <taxon>Pseudomonadati</taxon>
        <taxon>Bacteroidota</taxon>
        <taxon>Bacteroidia</taxon>
        <taxon>Bacteroidales</taxon>
        <taxon>Bacteroidaceae</taxon>
        <taxon>Bacteroides</taxon>
    </lineage>
</organism>
<dbReference type="SUPFAM" id="SSF51430">
    <property type="entry name" value="NAD(P)-linked oxidoreductase"/>
    <property type="match status" value="1"/>
</dbReference>
<evidence type="ECO:0000259" key="5">
    <source>
        <dbReference type="Pfam" id="PF00248"/>
    </source>
</evidence>
<keyword evidence="3" id="KW-0560">Oxidoreductase</keyword>
<evidence type="ECO:0000313" key="7">
    <source>
        <dbReference type="Proteomes" id="UP000460666"/>
    </source>
</evidence>
<evidence type="ECO:0000256" key="2">
    <source>
        <dbReference type="ARBA" id="ARBA00022857"/>
    </source>
</evidence>
<gene>
    <name evidence="6" type="ORF">F2Z89_22805</name>
</gene>
<sequence length="306" mass="35954">MEYLTLNNGIEMPKVGLGTFLIPKENITKVIGEAYDMGYRQFDTAWRYHNEREIAKALKANSISREDIFITTKVNADALYYFGYKYGKRSLFNIRSFRPVRKAIEESFEHLGTDYIDLFLVHWPWPIYRKMYKELTSLYYEGRIRAIGVCSCLPPHLEALKDVSDVIPAVNQFEISPLNTQKQLIKYCQERGICVEAMSTFSHFRSNEPRKEIIESEIIKPIAEKYGKSIPQIVLRWLIQQDIAIIPKTWAREHLEENISLFDFVLTTEEMTIIDSLDEGQFLNYNPYNAFKGLPNRYKNWEGFRK</sequence>
<dbReference type="Proteomes" id="UP000460666">
    <property type="component" value="Unassembled WGS sequence"/>
</dbReference>
<dbReference type="GO" id="GO:0016616">
    <property type="term" value="F:oxidoreductase activity, acting on the CH-OH group of donors, NAD or NADP as acceptor"/>
    <property type="evidence" value="ECO:0007669"/>
    <property type="project" value="UniProtKB-ARBA"/>
</dbReference>
<evidence type="ECO:0000313" key="6">
    <source>
        <dbReference type="EMBL" id="KAA4990359.1"/>
    </source>
</evidence>
<name>A0A3E5CYJ0_BACFG</name>
<comment type="catalytic activity">
    <reaction evidence="4">
        <text>hydroxyacetone + NADP(+) = methylglyoxal + NADPH + H(+)</text>
        <dbReference type="Rhea" id="RHEA:27986"/>
        <dbReference type="ChEBI" id="CHEBI:15378"/>
        <dbReference type="ChEBI" id="CHEBI:17158"/>
        <dbReference type="ChEBI" id="CHEBI:27957"/>
        <dbReference type="ChEBI" id="CHEBI:57783"/>
        <dbReference type="ChEBI" id="CHEBI:58349"/>
    </reaction>
</comment>
<dbReference type="PANTHER" id="PTHR43827">
    <property type="entry name" value="2,5-DIKETO-D-GLUCONIC ACID REDUCTASE"/>
    <property type="match status" value="1"/>
</dbReference>
<proteinExistence type="inferred from homology"/>
<accession>A0A3E5CYJ0</accession>
<comment type="caution">
    <text evidence="6">The sequence shown here is derived from an EMBL/GenBank/DDBJ whole genome shotgun (WGS) entry which is preliminary data.</text>
</comment>
<comment type="similarity">
    <text evidence="1">Belongs to the aldo/keto reductase family.</text>
</comment>
<dbReference type="InterPro" id="IPR036812">
    <property type="entry name" value="NAD(P)_OxRdtase_dom_sf"/>
</dbReference>
<reference evidence="6 7" key="1">
    <citation type="journal article" date="2019" name="Nat. Med.">
        <title>A library of human gut bacterial isolates paired with longitudinal multiomics data enables mechanistic microbiome research.</title>
        <authorList>
            <person name="Poyet M."/>
            <person name="Groussin M."/>
            <person name="Gibbons S.M."/>
            <person name="Avila-Pacheco J."/>
            <person name="Jiang X."/>
            <person name="Kearney S.M."/>
            <person name="Perrotta A.R."/>
            <person name="Berdy B."/>
            <person name="Zhao S."/>
            <person name="Lieberman T.D."/>
            <person name="Swanson P.K."/>
            <person name="Smith M."/>
            <person name="Roesemann S."/>
            <person name="Alexander J.E."/>
            <person name="Rich S.A."/>
            <person name="Livny J."/>
            <person name="Vlamakis H."/>
            <person name="Clish C."/>
            <person name="Bullock K."/>
            <person name="Deik A."/>
            <person name="Scott J."/>
            <person name="Pierce K.A."/>
            <person name="Xavier R.J."/>
            <person name="Alm E.J."/>
        </authorList>
    </citation>
    <scope>NUCLEOTIDE SEQUENCE [LARGE SCALE GENOMIC DNA]</scope>
    <source>
        <strain evidence="6 7">BIOML-A46</strain>
    </source>
</reference>
<protein>
    <submittedName>
        <fullName evidence="6">Aldo/keto reductase</fullName>
    </submittedName>
</protein>
<dbReference type="PRINTS" id="PR00069">
    <property type="entry name" value="ALDKETRDTASE"/>
</dbReference>
<evidence type="ECO:0000256" key="4">
    <source>
        <dbReference type="ARBA" id="ARBA00049445"/>
    </source>
</evidence>
<dbReference type="CDD" id="cd19071">
    <property type="entry name" value="AKR_AKR1-5-like"/>
    <property type="match status" value="1"/>
</dbReference>
<keyword evidence="2" id="KW-0521">NADP</keyword>
<dbReference type="InterPro" id="IPR020471">
    <property type="entry name" value="AKR"/>
</dbReference>
<dbReference type="Gene3D" id="3.20.20.100">
    <property type="entry name" value="NADP-dependent oxidoreductase domain"/>
    <property type="match status" value="1"/>
</dbReference>